<gene>
    <name evidence="2" type="primary">LOC104603420</name>
</gene>
<sequence>MEVNRPYLAGHVNFLISIEPETLLDYTHAFHLKRFNVGEEFLVKKCRFAEVKAPSLRIELFKTYGRSLVGLRFLGYDIDADDYHGFVYGRLPYEAIKPDPQLRALLRSTGQRKIILTNSDRKHTIKVVERIRLFQ</sequence>
<dbReference type="InterPro" id="IPR036412">
    <property type="entry name" value="HAD-like_sf"/>
</dbReference>
<dbReference type="Proteomes" id="UP000189703">
    <property type="component" value="Unplaced"/>
</dbReference>
<dbReference type="RefSeq" id="XP_010265743.1">
    <property type="nucleotide sequence ID" value="XM_010267441.1"/>
</dbReference>
<dbReference type="PANTHER" id="PTHR12725:SF81">
    <property type="entry name" value="OS03G0701200 PROTEIN"/>
    <property type="match status" value="1"/>
</dbReference>
<proteinExistence type="predicted"/>
<organism evidence="1 2">
    <name type="scientific">Nelumbo nucifera</name>
    <name type="common">Sacred lotus</name>
    <dbReference type="NCBI Taxonomy" id="4432"/>
    <lineage>
        <taxon>Eukaryota</taxon>
        <taxon>Viridiplantae</taxon>
        <taxon>Streptophyta</taxon>
        <taxon>Embryophyta</taxon>
        <taxon>Tracheophyta</taxon>
        <taxon>Spermatophyta</taxon>
        <taxon>Magnoliopsida</taxon>
        <taxon>Proteales</taxon>
        <taxon>Nelumbonaceae</taxon>
        <taxon>Nelumbo</taxon>
    </lineage>
</organism>
<dbReference type="PANTHER" id="PTHR12725">
    <property type="entry name" value="HALOACID DEHALOGENASE-LIKE HYDROLASE"/>
    <property type="match status" value="1"/>
</dbReference>
<accession>A0A1U8ADX9</accession>
<dbReference type="GeneID" id="104603420"/>
<dbReference type="eggNOG" id="KOG3109">
    <property type="taxonomic scope" value="Eukaryota"/>
</dbReference>
<dbReference type="SUPFAM" id="SSF56784">
    <property type="entry name" value="HAD-like"/>
    <property type="match status" value="1"/>
</dbReference>
<protein>
    <submittedName>
        <fullName evidence="2">Uncharacterized protein LOC104603420</fullName>
    </submittedName>
</protein>
<dbReference type="GO" id="GO:0005829">
    <property type="term" value="C:cytosol"/>
    <property type="evidence" value="ECO:0000318"/>
    <property type="project" value="GO_Central"/>
</dbReference>
<dbReference type="Gene3D" id="3.40.50.1000">
    <property type="entry name" value="HAD superfamily/HAD-like"/>
    <property type="match status" value="1"/>
</dbReference>
<dbReference type="OrthoDB" id="1065058at2759"/>
<evidence type="ECO:0000313" key="2">
    <source>
        <dbReference type="RefSeq" id="XP_010265743.1"/>
    </source>
</evidence>
<dbReference type="KEGG" id="nnu:104603420"/>
<dbReference type="OMA" id="RWCRISS"/>
<dbReference type="InterPro" id="IPR023214">
    <property type="entry name" value="HAD_sf"/>
</dbReference>
<dbReference type="AlphaFoldDB" id="A0A1U8ADX9"/>
<dbReference type="STRING" id="4432.A0A1U8ADX9"/>
<dbReference type="GO" id="GO:0008253">
    <property type="term" value="F:5'-nucleotidase activity"/>
    <property type="evidence" value="ECO:0000318"/>
    <property type="project" value="GO_Central"/>
</dbReference>
<name>A0A1U8ADX9_NELNU</name>
<reference evidence="2" key="1">
    <citation type="submission" date="2025-08" db="UniProtKB">
        <authorList>
            <consortium name="RefSeq"/>
        </authorList>
    </citation>
    <scope>IDENTIFICATION</scope>
</reference>
<keyword evidence="1" id="KW-1185">Reference proteome</keyword>
<dbReference type="GO" id="GO:0005634">
    <property type="term" value="C:nucleus"/>
    <property type="evidence" value="ECO:0000318"/>
    <property type="project" value="GO_Central"/>
</dbReference>
<evidence type="ECO:0000313" key="1">
    <source>
        <dbReference type="Proteomes" id="UP000189703"/>
    </source>
</evidence>
<dbReference type="InParanoid" id="A0A1U8ADX9"/>
<dbReference type="GO" id="GO:1903229">
    <property type="term" value="P:xanthosine biosynthetic process"/>
    <property type="evidence" value="ECO:0000318"/>
    <property type="project" value="GO_Central"/>
</dbReference>